<proteinExistence type="predicted"/>
<keyword evidence="3" id="KW-1185">Reference proteome</keyword>
<evidence type="ECO:0000313" key="2">
    <source>
        <dbReference type="EMBL" id="MBW7468270.1"/>
    </source>
</evidence>
<protein>
    <submittedName>
        <fullName evidence="2">Nuclear transport factor 2 family protein</fullName>
    </submittedName>
</protein>
<evidence type="ECO:0000313" key="3">
    <source>
        <dbReference type="Proteomes" id="UP000813018"/>
    </source>
</evidence>
<sequence>MKKILLWAALVLLMVPAMAQTQNDQDKQQIRAVVETFRKSIINKDSVSFNQLFLYDSIPWLGITDDKSMTFVKKYYPDKKALDPSSYKDFIKFIVTTKGKVEEKFFNVKVENDLLIASVTFDYSLWVDDKPQNWGKESWELIKVDGKWKIFFVSYSSYLAQVTPVPANLK</sequence>
<dbReference type="RefSeq" id="WP_219878148.1">
    <property type="nucleotide sequence ID" value="NZ_JAHYXK010000013.1"/>
</dbReference>
<comment type="caution">
    <text evidence="2">The sequence shown here is derived from an EMBL/GenBank/DDBJ whole genome shotgun (WGS) entry which is preliminary data.</text>
</comment>
<accession>A0ABS7CWV7</accession>
<name>A0ABS7CWV7_9BACT</name>
<gene>
    <name evidence="2" type="ORF">K0O23_14435</name>
</gene>
<organism evidence="2 3">
    <name type="scientific">Pontibacter aydingkolensis</name>
    <dbReference type="NCBI Taxonomy" id="1911536"/>
    <lineage>
        <taxon>Bacteria</taxon>
        <taxon>Pseudomonadati</taxon>
        <taxon>Bacteroidota</taxon>
        <taxon>Cytophagia</taxon>
        <taxon>Cytophagales</taxon>
        <taxon>Hymenobacteraceae</taxon>
        <taxon>Pontibacter</taxon>
    </lineage>
</organism>
<feature type="chain" id="PRO_5047369817" evidence="1">
    <location>
        <begin position="20"/>
        <end position="170"/>
    </location>
</feature>
<keyword evidence="1" id="KW-0732">Signal</keyword>
<dbReference type="Proteomes" id="UP000813018">
    <property type="component" value="Unassembled WGS sequence"/>
</dbReference>
<dbReference type="EMBL" id="JAHYXK010000013">
    <property type="protein sequence ID" value="MBW7468270.1"/>
    <property type="molecule type" value="Genomic_DNA"/>
</dbReference>
<dbReference type="InterPro" id="IPR032710">
    <property type="entry name" value="NTF2-like_dom_sf"/>
</dbReference>
<dbReference type="SUPFAM" id="SSF54427">
    <property type="entry name" value="NTF2-like"/>
    <property type="match status" value="1"/>
</dbReference>
<reference evidence="2 3" key="1">
    <citation type="journal article" date="2016" name="Int. J. Syst. Evol. Microbiol.">
        <title>Pontibacter aydingkolensis sp. nov., isolated from soil of a salt lake.</title>
        <authorList>
            <person name="Osman G."/>
            <person name="Zhang T."/>
            <person name="Lou K."/>
            <person name="Gao Y."/>
            <person name="Chang W."/>
            <person name="Lin Q."/>
            <person name="Yang H.M."/>
            <person name="Huo X.D."/>
            <person name="Wang N."/>
        </authorList>
    </citation>
    <scope>NUCLEOTIDE SEQUENCE [LARGE SCALE GENOMIC DNA]</scope>
    <source>
        <strain evidence="2 3">KACC 19255</strain>
    </source>
</reference>
<feature type="signal peptide" evidence="1">
    <location>
        <begin position="1"/>
        <end position="19"/>
    </location>
</feature>
<dbReference type="Gene3D" id="3.10.450.50">
    <property type="match status" value="1"/>
</dbReference>
<evidence type="ECO:0000256" key="1">
    <source>
        <dbReference type="SAM" id="SignalP"/>
    </source>
</evidence>